<dbReference type="EMBL" id="CAACVI010000050">
    <property type="protein sequence ID" value="VEN75172.1"/>
    <property type="molecule type" value="Genomic_DNA"/>
</dbReference>
<dbReference type="AlphaFoldDB" id="A0A484HJ09"/>
<sequence length="164" mass="18796">MAKKLLDISGIGAERLHIEWVSSAEAQRFVDTAHRVTDCVRKCGKFKPEDFEIELEAVEMTLENQSIRWLVGKESAITAKGDVYGRPWDKERYEDVIDNELEREYQKNLIFLSIKNGDRSVRDVAKSAGIELLRVSYLLADLERSNRVEFSGMEDRKPVFTAIG</sequence>
<proteinExistence type="predicted"/>
<name>A0A484HJ09_9BACT</name>
<protein>
    <recommendedName>
        <fullName evidence="2">F420-non-reducing hydrogenase iron-sulfur subunit D domain-containing protein</fullName>
    </recommendedName>
</protein>
<evidence type="ECO:0000313" key="1">
    <source>
        <dbReference type="EMBL" id="VEN75172.1"/>
    </source>
</evidence>
<accession>A0A484HJ09</accession>
<reference evidence="1" key="1">
    <citation type="submission" date="2019-01" db="EMBL/GenBank/DDBJ databases">
        <authorList>
            <consortium name="Genoscope - CEA"/>
            <person name="William W."/>
        </authorList>
    </citation>
    <scope>NUCLEOTIDE SEQUENCE</scope>
    <source>
        <strain evidence="1">CR-1</strain>
    </source>
</reference>
<gene>
    <name evidence="1" type="ORF">EPICR_70013</name>
</gene>
<organism evidence="1">
    <name type="scientific">uncultured Desulfobacteraceae bacterium</name>
    <dbReference type="NCBI Taxonomy" id="218296"/>
    <lineage>
        <taxon>Bacteria</taxon>
        <taxon>Pseudomonadati</taxon>
        <taxon>Thermodesulfobacteriota</taxon>
        <taxon>Desulfobacteria</taxon>
        <taxon>Desulfobacterales</taxon>
        <taxon>Desulfobacteraceae</taxon>
        <taxon>environmental samples</taxon>
    </lineage>
</organism>
<evidence type="ECO:0008006" key="2">
    <source>
        <dbReference type="Google" id="ProtNLM"/>
    </source>
</evidence>